<protein>
    <submittedName>
        <fullName evidence="4">SDR family NAD(P)-dependent oxidoreductase</fullName>
    </submittedName>
</protein>
<organism evidence="4 5">
    <name type="scientific">Actinomadura craniellae</name>
    <dbReference type="NCBI Taxonomy" id="2231787"/>
    <lineage>
        <taxon>Bacteria</taxon>
        <taxon>Bacillati</taxon>
        <taxon>Actinomycetota</taxon>
        <taxon>Actinomycetes</taxon>
        <taxon>Streptosporangiales</taxon>
        <taxon>Thermomonosporaceae</taxon>
        <taxon>Actinomadura</taxon>
    </lineage>
</organism>
<dbReference type="CDD" id="cd05233">
    <property type="entry name" value="SDR_c"/>
    <property type="match status" value="1"/>
</dbReference>
<dbReference type="PANTHER" id="PTHR43391:SF14">
    <property type="entry name" value="DEHYDROGENASE_REDUCTASE SDR FAMILY PROTEIN 7-LIKE"/>
    <property type="match status" value="1"/>
</dbReference>
<dbReference type="InterPro" id="IPR036291">
    <property type="entry name" value="NAD(P)-bd_dom_sf"/>
</dbReference>
<keyword evidence="3" id="KW-0560">Oxidoreductase</keyword>
<comment type="caution">
    <text evidence="4">The sequence shown here is derived from an EMBL/GenBank/DDBJ whole genome shotgun (WGS) entry which is preliminary data.</text>
</comment>
<dbReference type="SUPFAM" id="SSF51735">
    <property type="entry name" value="NAD(P)-binding Rossmann-fold domains"/>
    <property type="match status" value="1"/>
</dbReference>
<sequence length="257" mass="27261">MTVRLIGRRMLVVGASAGIGRALAVRAVEEGAHVLAAARRGAELEKIEGCVPVTADVCAEDDCARLAETARDALGEIDVLVSCVGTAPLRMIADTDAADWRRVFDVNVVGFHQVLRACRPVLAPNAVVAVLSSESVDQPRSGLGAYSASKLALERTLTAWRVEHPGLRFCRIRVGATFPTGFGDAFDGPTLERVLKDWAARGLAQEHFMTPEEVAAVLTGVFATAADLPGVCLDELTVRSPSAVTEGFESAFGDHRP</sequence>
<evidence type="ECO:0000256" key="2">
    <source>
        <dbReference type="ARBA" id="ARBA00022857"/>
    </source>
</evidence>
<evidence type="ECO:0000313" key="5">
    <source>
        <dbReference type="Proteomes" id="UP000251891"/>
    </source>
</evidence>
<keyword evidence="5" id="KW-1185">Reference proteome</keyword>
<reference evidence="4 5" key="1">
    <citation type="submission" date="2018-06" db="EMBL/GenBank/DDBJ databases">
        <title>Actinomadura craniellae sp. nov. isolated from marine sponge Craniella sp.</title>
        <authorList>
            <person name="Li L."/>
            <person name="Xu Q.H."/>
            <person name="Lin H.W."/>
            <person name="Lu Y.H."/>
        </authorList>
    </citation>
    <scope>NUCLEOTIDE SEQUENCE [LARGE SCALE GENOMIC DNA]</scope>
    <source>
        <strain evidence="4 5">LHW63021</strain>
    </source>
</reference>
<accession>A0A365HAW1</accession>
<dbReference type="Gene3D" id="3.40.50.720">
    <property type="entry name" value="NAD(P)-binding Rossmann-like Domain"/>
    <property type="match status" value="1"/>
</dbReference>
<keyword evidence="2" id="KW-0521">NADP</keyword>
<evidence type="ECO:0000256" key="1">
    <source>
        <dbReference type="ARBA" id="ARBA00006484"/>
    </source>
</evidence>
<dbReference type="PRINTS" id="PR00081">
    <property type="entry name" value="GDHRDH"/>
</dbReference>
<dbReference type="OrthoDB" id="9775296at2"/>
<dbReference type="Proteomes" id="UP000251891">
    <property type="component" value="Unassembled WGS sequence"/>
</dbReference>
<comment type="similarity">
    <text evidence="1">Belongs to the short-chain dehydrogenases/reductases (SDR) family.</text>
</comment>
<dbReference type="AlphaFoldDB" id="A0A365HAW1"/>
<dbReference type="Pfam" id="PF00106">
    <property type="entry name" value="adh_short"/>
    <property type="match status" value="1"/>
</dbReference>
<proteinExistence type="inferred from homology"/>
<gene>
    <name evidence="4" type="ORF">DPM19_05155</name>
</gene>
<dbReference type="PANTHER" id="PTHR43391">
    <property type="entry name" value="RETINOL DEHYDROGENASE-RELATED"/>
    <property type="match status" value="1"/>
</dbReference>
<evidence type="ECO:0000256" key="3">
    <source>
        <dbReference type="ARBA" id="ARBA00023002"/>
    </source>
</evidence>
<dbReference type="EMBL" id="QLYX01000002">
    <property type="protein sequence ID" value="RAY16284.1"/>
    <property type="molecule type" value="Genomic_DNA"/>
</dbReference>
<dbReference type="InterPro" id="IPR002347">
    <property type="entry name" value="SDR_fam"/>
</dbReference>
<dbReference type="GO" id="GO:0016491">
    <property type="term" value="F:oxidoreductase activity"/>
    <property type="evidence" value="ECO:0007669"/>
    <property type="project" value="UniProtKB-KW"/>
</dbReference>
<name>A0A365HAW1_9ACTN</name>
<evidence type="ECO:0000313" key="4">
    <source>
        <dbReference type="EMBL" id="RAY16284.1"/>
    </source>
</evidence>